<dbReference type="Gene3D" id="2.90.10.10">
    <property type="entry name" value="Bulb-type lectin domain"/>
    <property type="match status" value="2"/>
</dbReference>
<dbReference type="GeneID" id="120283002"/>
<feature type="domain" description="Bulb-type lectin" evidence="1">
    <location>
        <begin position="155"/>
        <end position="265"/>
    </location>
</feature>
<dbReference type="PROSITE" id="PS50927">
    <property type="entry name" value="BULB_LECTIN"/>
    <property type="match status" value="2"/>
</dbReference>
<dbReference type="RefSeq" id="XP_039145760.1">
    <property type="nucleotide sequence ID" value="XM_039289826.1"/>
</dbReference>
<dbReference type="InterPro" id="IPR036426">
    <property type="entry name" value="Bulb-type_lectin_dom_sf"/>
</dbReference>
<protein>
    <submittedName>
        <fullName evidence="3">Mannose-specific lectin-like</fullName>
    </submittedName>
</protein>
<organism evidence="2 3">
    <name type="scientific">Dioscorea cayennensis subsp. rotundata</name>
    <name type="common">White Guinea yam</name>
    <name type="synonym">Dioscorea rotundata</name>
    <dbReference type="NCBI Taxonomy" id="55577"/>
    <lineage>
        <taxon>Eukaryota</taxon>
        <taxon>Viridiplantae</taxon>
        <taxon>Streptophyta</taxon>
        <taxon>Embryophyta</taxon>
        <taxon>Tracheophyta</taxon>
        <taxon>Spermatophyta</taxon>
        <taxon>Magnoliopsida</taxon>
        <taxon>Liliopsida</taxon>
        <taxon>Dioscoreales</taxon>
        <taxon>Dioscoreaceae</taxon>
        <taxon>Dioscorea</taxon>
    </lineage>
</organism>
<proteinExistence type="predicted"/>
<dbReference type="Proteomes" id="UP001515500">
    <property type="component" value="Chromosome 18"/>
</dbReference>
<dbReference type="SMART" id="SM00108">
    <property type="entry name" value="B_lectin"/>
    <property type="match status" value="2"/>
</dbReference>
<dbReference type="InterPro" id="IPR001480">
    <property type="entry name" value="Bulb-type_lectin_dom"/>
</dbReference>
<reference evidence="3" key="1">
    <citation type="submission" date="2025-08" db="UniProtKB">
        <authorList>
            <consortium name="RefSeq"/>
        </authorList>
    </citation>
    <scope>IDENTIFICATION</scope>
</reference>
<evidence type="ECO:0000259" key="1">
    <source>
        <dbReference type="PROSITE" id="PS50927"/>
    </source>
</evidence>
<sequence length="276" mass="30080">MAIIQQVLQTLLLLFSIQLAFLICSGLGSNFMIGGDVLTAGGQNLTYMEYSLTLQSDCNLVLKNGSTRVWETMTGGYSAECYVTLDLNGKLAVWHPRFRYPLWSSGIMSQVGYYALVLRYDGTLRIYGPQLWSAGSSSAQLTAGIVGWTWTKTTESVLYSGDVAPIGTTIVNGNNELTLLDDCNLVLNGDGATKWQTGVTDRTMHDCYVNLEANGELRVKHWGGDVLWTNRVASPTYSEFVLVLQTNAMLTVYGPVIWSNVISGAVSGKIDTVSAD</sequence>
<feature type="domain" description="Bulb-type lectin" evidence="1">
    <location>
        <begin position="23"/>
        <end position="139"/>
    </location>
</feature>
<keyword evidence="2" id="KW-1185">Reference proteome</keyword>
<gene>
    <name evidence="3" type="primary">LOC120283002</name>
</gene>
<dbReference type="AlphaFoldDB" id="A0AB40D4P9"/>
<dbReference type="GO" id="GO:0051707">
    <property type="term" value="P:response to other organism"/>
    <property type="evidence" value="ECO:0007669"/>
    <property type="project" value="UniProtKB-ARBA"/>
</dbReference>
<evidence type="ECO:0000313" key="3">
    <source>
        <dbReference type="RefSeq" id="XP_039145760.1"/>
    </source>
</evidence>
<name>A0AB40D4P9_DIOCR</name>
<evidence type="ECO:0000313" key="2">
    <source>
        <dbReference type="Proteomes" id="UP001515500"/>
    </source>
</evidence>
<dbReference type="SUPFAM" id="SSF51110">
    <property type="entry name" value="alpha-D-mannose-specific plant lectins"/>
    <property type="match status" value="2"/>
</dbReference>
<accession>A0AB40D4P9</accession>